<feature type="compositionally biased region" description="Basic and acidic residues" evidence="1">
    <location>
        <begin position="401"/>
        <end position="418"/>
    </location>
</feature>
<protein>
    <submittedName>
        <fullName evidence="2">Uncharacterized protein</fullName>
    </submittedName>
</protein>
<keyword evidence="3" id="KW-1185">Reference proteome</keyword>
<dbReference type="EMBL" id="BFEA01000791">
    <property type="protein sequence ID" value="GBG90164.1"/>
    <property type="molecule type" value="Genomic_DNA"/>
</dbReference>
<name>A0A388M6F1_CHABU</name>
<evidence type="ECO:0000313" key="2">
    <source>
        <dbReference type="EMBL" id="GBG90164.1"/>
    </source>
</evidence>
<feature type="region of interest" description="Disordered" evidence="1">
    <location>
        <begin position="112"/>
        <end position="133"/>
    </location>
</feature>
<accession>A0A388M6F1</accession>
<sequence length="470" mass="53200">MLKRQVNTFVQASDDTQVSMKRLNSVYKYVLVGQELSEKLRGQRMLRCIFCANEWQGNRHGVTRHFRSVKGCSQVTDEALMDMHYTSGYAFEGKWLERIRKYEELRSAWADERGTDGGQAQARAPSTTPVRAREQGDDVIDVDGDGEGSKARRLAEDMKAVVAPLEDGLADQIFRYVQEHVGYMCEPAHAAAYLLCPMRRSMQYYNGVVTDEDKWLVREAERYILSQTGFDERRKEYRDAVLQLRDFHMRTSTCSWGGERARTAAEMCVGEQETVECGLWWSKDRNWAIYESVQMKKRNKLLFLKVVKLVEIAANTRLLALQSAGGGLVLPWTQDESMLDGEGGLEADAVCEGVDHNIPEEDRDARAQLWRRDACGSQPPPPVEDVFGRWDTTLRLYLRDDSSGDERKEIGEGFRPHGADGSPLAEGGDGVWSDPEEVRRRSGGRDLFEDTARGRTGVEGCWDESGSPRA</sequence>
<organism evidence="2 3">
    <name type="scientific">Chara braunii</name>
    <name type="common">Braun's stonewort</name>
    <dbReference type="NCBI Taxonomy" id="69332"/>
    <lineage>
        <taxon>Eukaryota</taxon>
        <taxon>Viridiplantae</taxon>
        <taxon>Streptophyta</taxon>
        <taxon>Charophyceae</taxon>
        <taxon>Charales</taxon>
        <taxon>Characeae</taxon>
        <taxon>Chara</taxon>
    </lineage>
</organism>
<gene>
    <name evidence="2" type="ORF">CBR_g50258</name>
</gene>
<dbReference type="AlphaFoldDB" id="A0A388M6F1"/>
<feature type="region of interest" description="Disordered" evidence="1">
    <location>
        <begin position="401"/>
        <end position="470"/>
    </location>
</feature>
<evidence type="ECO:0000256" key="1">
    <source>
        <dbReference type="SAM" id="MobiDB-lite"/>
    </source>
</evidence>
<proteinExistence type="predicted"/>
<comment type="caution">
    <text evidence="2">The sequence shown here is derived from an EMBL/GenBank/DDBJ whole genome shotgun (WGS) entry which is preliminary data.</text>
</comment>
<evidence type="ECO:0000313" key="3">
    <source>
        <dbReference type="Proteomes" id="UP000265515"/>
    </source>
</evidence>
<reference evidence="2 3" key="1">
    <citation type="journal article" date="2018" name="Cell">
        <title>The Chara Genome: Secondary Complexity and Implications for Plant Terrestrialization.</title>
        <authorList>
            <person name="Nishiyama T."/>
            <person name="Sakayama H."/>
            <person name="Vries J.D."/>
            <person name="Buschmann H."/>
            <person name="Saint-Marcoux D."/>
            <person name="Ullrich K.K."/>
            <person name="Haas F.B."/>
            <person name="Vanderstraeten L."/>
            <person name="Becker D."/>
            <person name="Lang D."/>
            <person name="Vosolsobe S."/>
            <person name="Rombauts S."/>
            <person name="Wilhelmsson P.K.I."/>
            <person name="Janitza P."/>
            <person name="Kern R."/>
            <person name="Heyl A."/>
            <person name="Rumpler F."/>
            <person name="Villalobos L.I.A.C."/>
            <person name="Clay J.M."/>
            <person name="Skokan R."/>
            <person name="Toyoda A."/>
            <person name="Suzuki Y."/>
            <person name="Kagoshima H."/>
            <person name="Schijlen E."/>
            <person name="Tajeshwar N."/>
            <person name="Catarino B."/>
            <person name="Hetherington A.J."/>
            <person name="Saltykova A."/>
            <person name="Bonnot C."/>
            <person name="Breuninger H."/>
            <person name="Symeonidi A."/>
            <person name="Radhakrishnan G.V."/>
            <person name="Van Nieuwerburgh F."/>
            <person name="Deforce D."/>
            <person name="Chang C."/>
            <person name="Karol K.G."/>
            <person name="Hedrich R."/>
            <person name="Ulvskov P."/>
            <person name="Glockner G."/>
            <person name="Delwiche C.F."/>
            <person name="Petrasek J."/>
            <person name="Van de Peer Y."/>
            <person name="Friml J."/>
            <person name="Beilby M."/>
            <person name="Dolan L."/>
            <person name="Kohara Y."/>
            <person name="Sugano S."/>
            <person name="Fujiyama A."/>
            <person name="Delaux P.-M."/>
            <person name="Quint M."/>
            <person name="TheiBen G."/>
            <person name="Hagemann M."/>
            <person name="Harholt J."/>
            <person name="Dunand C."/>
            <person name="Zachgo S."/>
            <person name="Langdale J."/>
            <person name="Maumus F."/>
            <person name="Straeten D.V.D."/>
            <person name="Gould S.B."/>
            <person name="Rensing S.A."/>
        </authorList>
    </citation>
    <scope>NUCLEOTIDE SEQUENCE [LARGE SCALE GENOMIC DNA]</scope>
    <source>
        <strain evidence="2 3">S276</strain>
    </source>
</reference>
<dbReference type="Proteomes" id="UP000265515">
    <property type="component" value="Unassembled WGS sequence"/>
</dbReference>
<dbReference type="Gramene" id="GBG90164">
    <property type="protein sequence ID" value="GBG90164"/>
    <property type="gene ID" value="CBR_g50258"/>
</dbReference>
<feature type="compositionally biased region" description="Basic and acidic residues" evidence="1">
    <location>
        <begin position="436"/>
        <end position="453"/>
    </location>
</feature>